<keyword evidence="2" id="KW-1185">Reference proteome</keyword>
<name>A0AAD7XDG5_9APHY</name>
<sequence length="150" mass="15730">MTSGTERAHAFETVDAYCTTHNLHLAAVFVLSATAPAPLKPAVSGQTDVSAWAKTVRQCLVDPITVVQDYAPLLATASGRVVVLLASGDQLGMGSAHLVTLESAAQFLRQQLSSLEIRVATVLTGPFARTSRPFAPTGGDARYGFSQCPS</sequence>
<accession>A0AAD7XDG5</accession>
<evidence type="ECO:0000313" key="2">
    <source>
        <dbReference type="Proteomes" id="UP001215151"/>
    </source>
</evidence>
<proteinExistence type="predicted"/>
<dbReference type="AlphaFoldDB" id="A0AAD7XDG5"/>
<gene>
    <name evidence="1" type="ORF">ONZ51_g5607</name>
</gene>
<protein>
    <submittedName>
        <fullName evidence="1">Uncharacterized protein</fullName>
    </submittedName>
</protein>
<reference evidence="1" key="1">
    <citation type="submission" date="2022-11" db="EMBL/GenBank/DDBJ databases">
        <title>Genome Sequence of Cubamyces cubensis.</title>
        <authorList>
            <person name="Buettner E."/>
        </authorList>
    </citation>
    <scope>NUCLEOTIDE SEQUENCE</scope>
    <source>
        <strain evidence="1">MPL-01</strain>
    </source>
</reference>
<evidence type="ECO:0000313" key="1">
    <source>
        <dbReference type="EMBL" id="KAJ8482043.1"/>
    </source>
</evidence>
<dbReference type="EMBL" id="JAPEVG010000123">
    <property type="protein sequence ID" value="KAJ8482043.1"/>
    <property type="molecule type" value="Genomic_DNA"/>
</dbReference>
<comment type="caution">
    <text evidence="1">The sequence shown here is derived from an EMBL/GenBank/DDBJ whole genome shotgun (WGS) entry which is preliminary data.</text>
</comment>
<dbReference type="Proteomes" id="UP001215151">
    <property type="component" value="Unassembled WGS sequence"/>
</dbReference>
<organism evidence="1 2">
    <name type="scientific">Trametes cubensis</name>
    <dbReference type="NCBI Taxonomy" id="1111947"/>
    <lineage>
        <taxon>Eukaryota</taxon>
        <taxon>Fungi</taxon>
        <taxon>Dikarya</taxon>
        <taxon>Basidiomycota</taxon>
        <taxon>Agaricomycotina</taxon>
        <taxon>Agaricomycetes</taxon>
        <taxon>Polyporales</taxon>
        <taxon>Polyporaceae</taxon>
        <taxon>Trametes</taxon>
    </lineage>
</organism>